<keyword evidence="2" id="KW-1185">Reference proteome</keyword>
<reference evidence="2" key="1">
    <citation type="submission" date="2016-10" db="EMBL/GenBank/DDBJ databases">
        <authorList>
            <person name="Varghese N."/>
            <person name="Submissions S."/>
        </authorList>
    </citation>
    <scope>NUCLEOTIDE SEQUENCE [LARGE SCALE GENOMIC DNA]</scope>
    <source>
        <strain evidence="2">DSM 6150</strain>
    </source>
</reference>
<organism evidence="1 2">
    <name type="scientific">Formivibrio citricus</name>
    <dbReference type="NCBI Taxonomy" id="83765"/>
    <lineage>
        <taxon>Bacteria</taxon>
        <taxon>Pseudomonadati</taxon>
        <taxon>Pseudomonadota</taxon>
        <taxon>Betaproteobacteria</taxon>
        <taxon>Neisseriales</taxon>
        <taxon>Chitinibacteraceae</taxon>
        <taxon>Formivibrio</taxon>
    </lineage>
</organism>
<dbReference type="Proteomes" id="UP000242869">
    <property type="component" value="Unassembled WGS sequence"/>
</dbReference>
<evidence type="ECO:0000313" key="2">
    <source>
        <dbReference type="Proteomes" id="UP000242869"/>
    </source>
</evidence>
<accession>A0A1I4XBA1</accession>
<dbReference type="RefSeq" id="WP_143085969.1">
    <property type="nucleotide sequence ID" value="NZ_FOVE01000005.1"/>
</dbReference>
<sequence>MESMTLDEGIARFLGVGETCEGGVPLGDIRVKAASELSAYGQVLQAELGKRGIRIPPAIQLHSPDEGHVLALGDHPATAEITDLINNDMLLLKRFKEVEVLHVLLRRAEQRINKQAMTCQHFNLGMTSLGCIAFFTEA</sequence>
<evidence type="ECO:0000313" key="1">
    <source>
        <dbReference type="EMBL" id="SFN22786.1"/>
    </source>
</evidence>
<dbReference type="OrthoDB" id="8613588at2"/>
<name>A0A1I4XBA1_9NEIS</name>
<dbReference type="AlphaFoldDB" id="A0A1I4XBA1"/>
<proteinExistence type="predicted"/>
<dbReference type="EMBL" id="FOVE01000005">
    <property type="protein sequence ID" value="SFN22786.1"/>
    <property type="molecule type" value="Genomic_DNA"/>
</dbReference>
<gene>
    <name evidence="1" type="ORF">SAMN05660284_00925</name>
</gene>
<protein>
    <submittedName>
        <fullName evidence="1">Uncharacterized protein</fullName>
    </submittedName>
</protein>